<organism evidence="1 2">
    <name type="scientific">Fischerella thermalis CCMEE 5318</name>
    <dbReference type="NCBI Taxonomy" id="2019666"/>
    <lineage>
        <taxon>Bacteria</taxon>
        <taxon>Bacillati</taxon>
        <taxon>Cyanobacteriota</taxon>
        <taxon>Cyanophyceae</taxon>
        <taxon>Nostocales</taxon>
        <taxon>Hapalosiphonaceae</taxon>
        <taxon>Fischerella</taxon>
    </lineage>
</organism>
<feature type="non-terminal residue" evidence="1">
    <location>
        <position position="1"/>
    </location>
</feature>
<gene>
    <name evidence="1" type="ORF">CEN46_19390</name>
</gene>
<sequence>EGYDYELVRQYTKLLSAFLRDLKSFSPEVVNIVSVELSADGYYTVRICASGEKTKTAIYTNDTMKSSYIPLREKSDINSLENNLLLREAFLFPKISMEDQEYIISPLLCERRIVRPVTISDVQRSRLVIEIECETVEEPPIPLSPWQG</sequence>
<dbReference type="RefSeq" id="WP_219724712.1">
    <property type="nucleotide sequence ID" value="NZ_NMQE01000634.1"/>
</dbReference>
<comment type="caution">
    <text evidence="1">The sequence shown here is derived from an EMBL/GenBank/DDBJ whole genome shotgun (WGS) entry which is preliminary data.</text>
</comment>
<reference evidence="1 2" key="1">
    <citation type="submission" date="2017-07" db="EMBL/GenBank/DDBJ databases">
        <title>Genomes of Fischerella (Mastigocladus) sp. strains.</title>
        <authorList>
            <person name="Miller S.R."/>
        </authorList>
    </citation>
    <scope>NUCLEOTIDE SEQUENCE [LARGE SCALE GENOMIC DNA]</scope>
    <source>
        <strain evidence="1 2">CCMEE 5318</strain>
    </source>
</reference>
<evidence type="ECO:0000313" key="2">
    <source>
        <dbReference type="Proteomes" id="UP000235081"/>
    </source>
</evidence>
<protein>
    <submittedName>
        <fullName evidence="1">Uncharacterized protein</fullName>
    </submittedName>
</protein>
<dbReference type="EMBL" id="NMQE01000634">
    <property type="protein sequence ID" value="PMB19091.1"/>
    <property type="molecule type" value="Genomic_DNA"/>
</dbReference>
<dbReference type="AlphaFoldDB" id="A0A2N6L9Q3"/>
<evidence type="ECO:0000313" key="1">
    <source>
        <dbReference type="EMBL" id="PMB19091.1"/>
    </source>
</evidence>
<accession>A0A2N6L9Q3</accession>
<name>A0A2N6L9Q3_9CYAN</name>
<dbReference type="Proteomes" id="UP000235081">
    <property type="component" value="Unassembled WGS sequence"/>
</dbReference>
<proteinExistence type="predicted"/>